<evidence type="ECO:0000313" key="2">
    <source>
        <dbReference type="EMBL" id="CAH1965343.1"/>
    </source>
</evidence>
<dbReference type="OrthoDB" id="10265389at2759"/>
<feature type="transmembrane region" description="Helical" evidence="1">
    <location>
        <begin position="43"/>
        <end position="65"/>
    </location>
</feature>
<keyword evidence="1" id="KW-0472">Membrane</keyword>
<dbReference type="Proteomes" id="UP001152888">
    <property type="component" value="Unassembled WGS sequence"/>
</dbReference>
<protein>
    <submittedName>
        <fullName evidence="2">Uncharacterized protein</fullName>
    </submittedName>
</protein>
<name>A0A9P0K7X2_ACAOB</name>
<comment type="caution">
    <text evidence="2">The sequence shown here is derived from an EMBL/GenBank/DDBJ whole genome shotgun (WGS) entry which is preliminary data.</text>
</comment>
<evidence type="ECO:0000313" key="3">
    <source>
        <dbReference type="Proteomes" id="UP001152888"/>
    </source>
</evidence>
<reference evidence="2" key="1">
    <citation type="submission" date="2022-03" db="EMBL/GenBank/DDBJ databases">
        <authorList>
            <person name="Sayadi A."/>
        </authorList>
    </citation>
    <scope>NUCLEOTIDE SEQUENCE</scope>
</reference>
<organism evidence="2 3">
    <name type="scientific">Acanthoscelides obtectus</name>
    <name type="common">Bean weevil</name>
    <name type="synonym">Bruchus obtectus</name>
    <dbReference type="NCBI Taxonomy" id="200917"/>
    <lineage>
        <taxon>Eukaryota</taxon>
        <taxon>Metazoa</taxon>
        <taxon>Ecdysozoa</taxon>
        <taxon>Arthropoda</taxon>
        <taxon>Hexapoda</taxon>
        <taxon>Insecta</taxon>
        <taxon>Pterygota</taxon>
        <taxon>Neoptera</taxon>
        <taxon>Endopterygota</taxon>
        <taxon>Coleoptera</taxon>
        <taxon>Polyphaga</taxon>
        <taxon>Cucujiformia</taxon>
        <taxon>Chrysomeloidea</taxon>
        <taxon>Chrysomelidae</taxon>
        <taxon>Bruchinae</taxon>
        <taxon>Bruchini</taxon>
        <taxon>Acanthoscelides</taxon>
    </lineage>
</organism>
<gene>
    <name evidence="2" type="ORF">ACAOBT_LOCUS6276</name>
</gene>
<proteinExistence type="predicted"/>
<dbReference type="EMBL" id="CAKOFQ010006723">
    <property type="protein sequence ID" value="CAH1965343.1"/>
    <property type="molecule type" value="Genomic_DNA"/>
</dbReference>
<accession>A0A9P0K7X2</accession>
<keyword evidence="1" id="KW-1133">Transmembrane helix</keyword>
<evidence type="ECO:0000256" key="1">
    <source>
        <dbReference type="SAM" id="Phobius"/>
    </source>
</evidence>
<keyword evidence="3" id="KW-1185">Reference proteome</keyword>
<keyword evidence="1" id="KW-0812">Transmembrane</keyword>
<dbReference type="AlphaFoldDB" id="A0A9P0K7X2"/>
<sequence>MTWGPDGIPSCLVEDCARVLVPILCVLFNLSFRSASFGGVHSLFIGCSLITSIETICYCFFIFVVNLKIFGKVTIDYGVSQQ</sequence>